<organism evidence="3 4">
    <name type="scientific">Leptospirillum ferrooxidans (strain C2-3)</name>
    <dbReference type="NCBI Taxonomy" id="1162668"/>
    <lineage>
        <taxon>Bacteria</taxon>
        <taxon>Pseudomonadati</taxon>
        <taxon>Nitrospirota</taxon>
        <taxon>Nitrospiria</taxon>
        <taxon>Nitrospirales</taxon>
        <taxon>Nitrospiraceae</taxon>
        <taxon>Leptospirillum</taxon>
    </lineage>
</organism>
<name>I0IPA0_LEPFC</name>
<dbReference type="eggNOG" id="COG1211">
    <property type="taxonomic scope" value="Bacteria"/>
</dbReference>
<reference evidence="3 4" key="1">
    <citation type="journal article" date="2012" name="J. Bacteriol.">
        <title>Complete Genome Sequence of Leptospirillum ferrooxidans Strain C2-3, Isolated from a Fresh Volcanic Ash Deposit on the Island of Miyake, Japan.</title>
        <authorList>
            <person name="Fujimura R."/>
            <person name="Sato Y."/>
            <person name="Nishizawa T."/>
            <person name="Oshima K."/>
            <person name="Kim S.-W."/>
            <person name="Hattori M."/>
            <person name="Kamijo T."/>
            <person name="Ohta H."/>
        </authorList>
    </citation>
    <scope>NUCLEOTIDE SEQUENCE [LARGE SCALE GENOMIC DNA]</scope>
    <source>
        <strain evidence="3 4">C2-3</strain>
    </source>
</reference>
<dbReference type="PANTHER" id="PTHR32125">
    <property type="entry name" value="2-C-METHYL-D-ERYTHRITOL 4-PHOSPHATE CYTIDYLYLTRANSFERASE, CHLOROPLASTIC"/>
    <property type="match status" value="1"/>
</dbReference>
<evidence type="ECO:0000256" key="2">
    <source>
        <dbReference type="ARBA" id="ARBA00022695"/>
    </source>
</evidence>
<dbReference type="InterPro" id="IPR034683">
    <property type="entry name" value="IspD/TarI"/>
</dbReference>
<keyword evidence="1 3" id="KW-0808">Transferase</keyword>
<reference evidence="4" key="2">
    <citation type="submission" date="2012-03" db="EMBL/GenBank/DDBJ databases">
        <title>The complete genome sequence of the pioneer microbe on fresh volcanic deposit, Leptospirillum ferrooxidans strain C2-3.</title>
        <authorList>
            <person name="Fujimura R."/>
            <person name="Sato Y."/>
            <person name="Nishizawa T."/>
            <person name="Nanba K."/>
            <person name="Oshima K."/>
            <person name="Hattori M."/>
            <person name="Kamijo T."/>
            <person name="Ohta H."/>
        </authorList>
    </citation>
    <scope>NUCLEOTIDE SEQUENCE [LARGE SCALE GENOMIC DNA]</scope>
    <source>
        <strain evidence="4">C2-3</strain>
    </source>
</reference>
<dbReference type="STRING" id="1162668.LFE_1416"/>
<protein>
    <submittedName>
        <fullName evidence="3">Putative 2-C-methyl-D-erythritol 4-phosphate cytidylyltransferase/2-C-methyl-D-erythritol-2,4-cyclodiphosphate synthase protein</fullName>
    </submittedName>
</protein>
<proteinExistence type="predicted"/>
<dbReference type="Pfam" id="PF01128">
    <property type="entry name" value="IspD"/>
    <property type="match status" value="1"/>
</dbReference>
<dbReference type="InterPro" id="IPR050088">
    <property type="entry name" value="IspD/TarI_cytidylyltransf_bact"/>
</dbReference>
<dbReference type="PATRIC" id="fig|1162668.3.peg.1682"/>
<dbReference type="KEGG" id="lfc:LFE_1416"/>
<dbReference type="AlphaFoldDB" id="I0IPA0"/>
<evidence type="ECO:0000256" key="1">
    <source>
        <dbReference type="ARBA" id="ARBA00022679"/>
    </source>
</evidence>
<dbReference type="InterPro" id="IPR029044">
    <property type="entry name" value="Nucleotide-diphossugar_trans"/>
</dbReference>
<dbReference type="SUPFAM" id="SSF53448">
    <property type="entry name" value="Nucleotide-diphospho-sugar transferases"/>
    <property type="match status" value="1"/>
</dbReference>
<keyword evidence="2 3" id="KW-0548">Nucleotidyltransferase</keyword>
<dbReference type="HOGENOM" id="CLU_061281_2_2_0"/>
<dbReference type="EMBL" id="AP012342">
    <property type="protein sequence ID" value="BAM07099.1"/>
    <property type="molecule type" value="Genomic_DNA"/>
</dbReference>
<evidence type="ECO:0000313" key="3">
    <source>
        <dbReference type="EMBL" id="BAM07099.1"/>
    </source>
</evidence>
<gene>
    <name evidence="3" type="ordered locus">LFE_1416</name>
</gene>
<accession>I0IPA0</accession>
<keyword evidence="4" id="KW-1185">Reference proteome</keyword>
<dbReference type="Proteomes" id="UP000007382">
    <property type="component" value="Chromosome"/>
</dbReference>
<dbReference type="PANTHER" id="PTHR32125:SF4">
    <property type="entry name" value="2-C-METHYL-D-ERYTHRITOL 4-PHOSPHATE CYTIDYLYLTRANSFERASE, CHLOROPLASTIC"/>
    <property type="match status" value="1"/>
</dbReference>
<evidence type="ECO:0000313" key="4">
    <source>
        <dbReference type="Proteomes" id="UP000007382"/>
    </source>
</evidence>
<dbReference type="CDD" id="cd02516">
    <property type="entry name" value="CDP-ME_synthetase"/>
    <property type="match status" value="1"/>
</dbReference>
<sequence length="271" mass="30658">MMAAGGSGLRVGTAVPKQFLLLGDKPMYWYSLDLFLNDPLVGHVLMGLSRERIPLVREELERYFPEDLSSGRLLLYEGGRRRQDTVYRGMDLLKNLSEKESPLLVHDAARPFLSREILDRAIESLLENHPMAVGIPLADTLWRSQAALQREEGSAGKTIPEIESLVPRDLLYRAQTPQGAPLSCFLEARQKALDAGDPDFTDEAGLLLWAGFSVRIVYGSEDNRKITTPEDLSWAQKRVLEKEHIQSGRDSRKEYFVMDRQPHEQGVKKNV</sequence>
<dbReference type="Gene3D" id="3.90.550.10">
    <property type="entry name" value="Spore Coat Polysaccharide Biosynthesis Protein SpsA, Chain A"/>
    <property type="match status" value="1"/>
</dbReference>
<dbReference type="GO" id="GO:0050518">
    <property type="term" value="F:2-C-methyl-D-erythritol 4-phosphate cytidylyltransferase activity"/>
    <property type="evidence" value="ECO:0007669"/>
    <property type="project" value="TreeGrafter"/>
</dbReference>